<keyword evidence="5" id="KW-1185">Reference proteome</keyword>
<dbReference type="AlphaFoldDB" id="A0A819R0K5"/>
<name>A0A819R0K5_9BILA</name>
<organism evidence="2 4">
    <name type="scientific">Rotaria magnacalcarata</name>
    <dbReference type="NCBI Taxonomy" id="392030"/>
    <lineage>
        <taxon>Eukaryota</taxon>
        <taxon>Metazoa</taxon>
        <taxon>Spiralia</taxon>
        <taxon>Gnathifera</taxon>
        <taxon>Rotifera</taxon>
        <taxon>Eurotatoria</taxon>
        <taxon>Bdelloidea</taxon>
        <taxon>Philodinida</taxon>
        <taxon>Philodinidae</taxon>
        <taxon>Rotaria</taxon>
    </lineage>
</organism>
<comment type="caution">
    <text evidence="2">The sequence shown here is derived from an EMBL/GenBank/DDBJ whole genome shotgun (WGS) entry which is preliminary data.</text>
</comment>
<sequence>MLFSSSCTNNNYNSYFPMERNNLSALYAYYHVDTQIYPPPDLQINEIIQESLFYPSSFYLQSSRFSNKSLTDRQRDNFRQRVQSWKKDKKRRRSNRNETKTNSKQLEPNQFYQRNMITVRRIPCHEVLNSQTIMKNSSEYEQINLMNKWNKKIQSANRVENQLRNCQNYPREFDTSLTRVKLQTLPIQSSTNKLLISSSTITTLEKKMSNSMSVRKARDIYVDDSSACSLAFTQLLLDNHNQPKPDAAIPHATTTTMSGTQMNFETLPVMTPHPSSTSVVSIVPRFSSTVAHIPRYVRSSTSAGSNVCQTEFSTLTNENIQNLVDQLNSFIDILSLLIEKQIEQEKYIIPQRKSYGNEKLSKTKTKSRQLSSSSISIKRTCSTFSKQSTVDENDFISEDITVRRCNSFNDQEQTKYQEQKRPSYNDQHDELQRCLLVYCRDRTNAYQCKNVNRNGKKGSLPCA</sequence>
<evidence type="ECO:0000313" key="4">
    <source>
        <dbReference type="Proteomes" id="UP000663842"/>
    </source>
</evidence>
<protein>
    <submittedName>
        <fullName evidence="2">Uncharacterized protein</fullName>
    </submittedName>
</protein>
<evidence type="ECO:0000313" key="5">
    <source>
        <dbReference type="Proteomes" id="UP000663866"/>
    </source>
</evidence>
<feature type="region of interest" description="Disordered" evidence="1">
    <location>
        <begin position="81"/>
        <end position="110"/>
    </location>
</feature>
<evidence type="ECO:0000313" key="3">
    <source>
        <dbReference type="EMBL" id="CAF4196341.1"/>
    </source>
</evidence>
<dbReference type="Proteomes" id="UP000663866">
    <property type="component" value="Unassembled WGS sequence"/>
</dbReference>
<proteinExistence type="predicted"/>
<reference evidence="2" key="1">
    <citation type="submission" date="2021-02" db="EMBL/GenBank/DDBJ databases">
        <authorList>
            <person name="Nowell W R."/>
        </authorList>
    </citation>
    <scope>NUCLEOTIDE SEQUENCE</scope>
</reference>
<dbReference type="EMBL" id="CAJOBF010002413">
    <property type="protein sequence ID" value="CAF4032566.1"/>
    <property type="molecule type" value="Genomic_DNA"/>
</dbReference>
<accession>A0A819R0K5</accession>
<evidence type="ECO:0000256" key="1">
    <source>
        <dbReference type="SAM" id="MobiDB-lite"/>
    </source>
</evidence>
<dbReference type="Proteomes" id="UP000663842">
    <property type="component" value="Unassembled WGS sequence"/>
</dbReference>
<gene>
    <name evidence="3" type="ORF">OVN521_LOCUS26139</name>
    <name evidence="2" type="ORF">UXM345_LOCUS18093</name>
</gene>
<dbReference type="EMBL" id="CAJOBG010006746">
    <property type="protein sequence ID" value="CAF4196341.1"/>
    <property type="molecule type" value="Genomic_DNA"/>
</dbReference>
<evidence type="ECO:0000313" key="2">
    <source>
        <dbReference type="EMBL" id="CAF4032566.1"/>
    </source>
</evidence>